<comment type="caution">
    <text evidence="1">The sequence shown here is derived from an EMBL/GenBank/DDBJ whole genome shotgun (WGS) entry which is preliminary data.</text>
</comment>
<proteinExistence type="predicted"/>
<accession>A0A9P4Q796</accession>
<evidence type="ECO:0000313" key="1">
    <source>
        <dbReference type="EMBL" id="KAF2721922.1"/>
    </source>
</evidence>
<dbReference type="Proteomes" id="UP000799441">
    <property type="component" value="Unassembled WGS sequence"/>
</dbReference>
<evidence type="ECO:0000313" key="2">
    <source>
        <dbReference type="Proteomes" id="UP000799441"/>
    </source>
</evidence>
<reference evidence="1" key="1">
    <citation type="journal article" date="2020" name="Stud. Mycol.">
        <title>101 Dothideomycetes genomes: a test case for predicting lifestyles and emergence of pathogens.</title>
        <authorList>
            <person name="Haridas S."/>
            <person name="Albert R."/>
            <person name="Binder M."/>
            <person name="Bloem J."/>
            <person name="Labutti K."/>
            <person name="Salamov A."/>
            <person name="Andreopoulos B."/>
            <person name="Baker S."/>
            <person name="Barry K."/>
            <person name="Bills G."/>
            <person name="Bluhm B."/>
            <person name="Cannon C."/>
            <person name="Castanera R."/>
            <person name="Culley D."/>
            <person name="Daum C."/>
            <person name="Ezra D."/>
            <person name="Gonzalez J."/>
            <person name="Henrissat B."/>
            <person name="Kuo A."/>
            <person name="Liang C."/>
            <person name="Lipzen A."/>
            <person name="Lutzoni F."/>
            <person name="Magnuson J."/>
            <person name="Mondo S."/>
            <person name="Nolan M."/>
            <person name="Ohm R."/>
            <person name="Pangilinan J."/>
            <person name="Park H.-J."/>
            <person name="Ramirez L."/>
            <person name="Alfaro M."/>
            <person name="Sun H."/>
            <person name="Tritt A."/>
            <person name="Yoshinaga Y."/>
            <person name="Zwiers L.-H."/>
            <person name="Turgeon B."/>
            <person name="Goodwin S."/>
            <person name="Spatafora J."/>
            <person name="Crous P."/>
            <person name="Grigoriev I."/>
        </authorList>
    </citation>
    <scope>NUCLEOTIDE SEQUENCE</scope>
    <source>
        <strain evidence="1">CBS 116435</strain>
    </source>
</reference>
<gene>
    <name evidence="1" type="ORF">K431DRAFT_61508</name>
</gene>
<keyword evidence="2" id="KW-1185">Reference proteome</keyword>
<organism evidence="1 2">
    <name type="scientific">Polychaeton citri CBS 116435</name>
    <dbReference type="NCBI Taxonomy" id="1314669"/>
    <lineage>
        <taxon>Eukaryota</taxon>
        <taxon>Fungi</taxon>
        <taxon>Dikarya</taxon>
        <taxon>Ascomycota</taxon>
        <taxon>Pezizomycotina</taxon>
        <taxon>Dothideomycetes</taxon>
        <taxon>Dothideomycetidae</taxon>
        <taxon>Capnodiales</taxon>
        <taxon>Capnodiaceae</taxon>
        <taxon>Polychaeton</taxon>
    </lineage>
</organism>
<protein>
    <submittedName>
        <fullName evidence="1">Uncharacterized protein</fullName>
    </submittedName>
</protein>
<dbReference type="EMBL" id="MU003786">
    <property type="protein sequence ID" value="KAF2721922.1"/>
    <property type="molecule type" value="Genomic_DNA"/>
</dbReference>
<dbReference type="AlphaFoldDB" id="A0A9P4Q796"/>
<sequence length="138" mass="15383">MLYGSFERAVQVIPTRKAGLVCWLFAWLTRLPSLGSHETAQLSTDAGDVTSAFPIVMCCPPEVASDGEEESIDVAVHIEVRRGGSMSLCELWQLCARLISTYTMCIQCQPDQDMRKGRKKETPHHANPLCQIEKNVDM</sequence>
<name>A0A9P4Q796_9PEZI</name>